<gene>
    <name evidence="2" type="ordered locus">Caul_5394</name>
</gene>
<protein>
    <submittedName>
        <fullName evidence="2">Putative methyl-accepting chemotaxis sensory transducer</fullName>
    </submittedName>
</protein>
<feature type="coiled-coil region" evidence="1">
    <location>
        <begin position="453"/>
        <end position="480"/>
    </location>
</feature>
<proteinExistence type="predicted"/>
<evidence type="ECO:0000256" key="1">
    <source>
        <dbReference type="SAM" id="Coils"/>
    </source>
</evidence>
<name>B0T9W2_CAUSK</name>
<reference evidence="2" key="1">
    <citation type="submission" date="2008-01" db="EMBL/GenBank/DDBJ databases">
        <title>Complete sequence of plasmid2 pCAUL02 of Caulobacter sp. K31.</title>
        <authorList>
            <consortium name="US DOE Joint Genome Institute"/>
            <person name="Copeland A."/>
            <person name="Lucas S."/>
            <person name="Lapidus A."/>
            <person name="Barry K."/>
            <person name="Glavina del Rio T."/>
            <person name="Dalin E."/>
            <person name="Tice H."/>
            <person name="Pitluck S."/>
            <person name="Bruce D."/>
            <person name="Goodwin L."/>
            <person name="Thompson L.S."/>
            <person name="Brettin T."/>
            <person name="Detter J.C."/>
            <person name="Han C."/>
            <person name="Schmutz J."/>
            <person name="Larimer F."/>
            <person name="Land M."/>
            <person name="Hauser L."/>
            <person name="Kyrpides N."/>
            <person name="Kim E."/>
            <person name="Stephens C."/>
            <person name="Richardson P."/>
        </authorList>
    </citation>
    <scope>NUCLEOTIDE SEQUENCE [LARGE SCALE GENOMIC DNA]</scope>
    <source>
        <strain evidence="2">K31</strain>
        <plasmid evidence="2">pCAUL02</plasmid>
    </source>
</reference>
<accession>B0T9W2</accession>
<keyword evidence="2" id="KW-0614">Plasmid</keyword>
<dbReference type="EMBL" id="CP000929">
    <property type="protein sequence ID" value="ABZ74511.1"/>
    <property type="molecule type" value="Genomic_DNA"/>
</dbReference>
<dbReference type="SUPFAM" id="SSF75708">
    <property type="entry name" value="Chemotaxis phosphatase CheZ"/>
    <property type="match status" value="1"/>
</dbReference>
<dbReference type="eggNOG" id="COG0840">
    <property type="taxonomic scope" value="Bacteria"/>
</dbReference>
<evidence type="ECO:0000313" key="2">
    <source>
        <dbReference type="EMBL" id="ABZ74511.1"/>
    </source>
</evidence>
<geneLocation type="plasmid" evidence="2">
    <name>pCAUL02</name>
</geneLocation>
<organism evidence="2">
    <name type="scientific">Caulobacter sp. (strain K31)</name>
    <dbReference type="NCBI Taxonomy" id="366602"/>
    <lineage>
        <taxon>Bacteria</taxon>
        <taxon>Pseudomonadati</taxon>
        <taxon>Pseudomonadota</taxon>
        <taxon>Alphaproteobacteria</taxon>
        <taxon>Caulobacterales</taxon>
        <taxon>Caulobacteraceae</taxon>
        <taxon>Caulobacter</taxon>
    </lineage>
</organism>
<dbReference type="SUPFAM" id="SSF58104">
    <property type="entry name" value="Methyl-accepting chemotaxis protein (MCP) signaling domain"/>
    <property type="match status" value="1"/>
</dbReference>
<dbReference type="HOGENOM" id="CLU_030861_1_0_5"/>
<dbReference type="Gene3D" id="1.10.287.950">
    <property type="entry name" value="Methyl-accepting chemotaxis protein"/>
    <property type="match status" value="1"/>
</dbReference>
<keyword evidence="1" id="KW-0175">Coiled coil</keyword>
<dbReference type="KEGG" id="cak:Caul_5394"/>
<dbReference type="AlphaFoldDB" id="B0T9W2"/>
<sequence length="585" mass="63100">MSRNQIAAFSTSVEPADGLAAGLENARSRIETRFLEGGTVLLGVLDSVSKMIDTLDTMMVSLNGEAAERTRADLARIMAKLTELPRLEEDRQHSLSKIADIEHSLVEEVVRMRETLRYLHSFALTAKITGAGVSEFAGFAEEIIDRIGYGGDQVKSFAAKLVELSVQLKPAAARGQQILTSYRELVPKIAAELARVFGQLTEHHNQLAVAAKSVRKLADAVQAKLATVLSAMQVGDITRQRIEHCQSSLYLIDEYLDSVAGRALDAGQRSRLRACVLTLVHRQLDQTRADFRRDTAKIVSTVGSFNMDISAILSLRQGMNDDEGTGNSLIRQMESNIASAQGVVQTVTATATESDTLSRSTGRIVRELLDGIEIVRVVRTDIQYMALNMNLRCSRIGEQGRAINVVTTELRVFAGQMADSTESILGRLQELGVCAEAAGRGADVTGDTEIGLYQQLAVALDDIRQAADRMEASLTAVEQQGRAAVQQMETTIAKLDFQAELGDILDHCAELVAEQASASLPDTSDLQGPMGEVGSGIGRLYTMAAERELHAKFFGASPTPAVSQAAAGASAAPASDEELFDETLF</sequence>